<reference evidence="6 7" key="1">
    <citation type="journal article" date="2015" name="Genome Announc.">
        <title>Genome sequencing of 18 francisella strains to aid in assay development and testing.</title>
        <authorList>
            <person name="Johnson S.L."/>
            <person name="Daligault H.E."/>
            <person name="Davenport K.W."/>
            <person name="Coyne S.R."/>
            <person name="Frey K.G."/>
            <person name="Koroleva G.I."/>
            <person name="Broomall S.M."/>
            <person name="Bishop-Lilly K.A."/>
            <person name="Bruce D.C."/>
            <person name="Chertkov O."/>
            <person name="Freitas T."/>
            <person name="Jaissle J."/>
            <person name="Ladner J.T."/>
            <person name="Rosenzweig C.N."/>
            <person name="Gibbons H.S."/>
            <person name="Palacios G.F."/>
            <person name="Redden C.L."/>
            <person name="Xu Y."/>
            <person name="Minogue T.D."/>
            <person name="Chain P.S."/>
        </authorList>
    </citation>
    <scope>NUCLEOTIDE SEQUENCE [LARGE SCALE GENOMIC DNA]</scope>
    <source>
        <strain evidence="6 7">GA01-2794</strain>
    </source>
</reference>
<dbReference type="KEGG" id="fpz:LA55_277"/>
<gene>
    <name evidence="6" type="ORF">LA55_277</name>
</gene>
<dbReference type="Gene3D" id="1.10.443.10">
    <property type="entry name" value="Intergrase catalytic core"/>
    <property type="match status" value="1"/>
</dbReference>
<dbReference type="AlphaFoldDB" id="A0A0B6CV20"/>
<dbReference type="InterPro" id="IPR011010">
    <property type="entry name" value="DNA_brk_join_enz"/>
</dbReference>
<evidence type="ECO:0000259" key="5">
    <source>
        <dbReference type="PROSITE" id="PS51898"/>
    </source>
</evidence>
<evidence type="ECO:0000256" key="1">
    <source>
        <dbReference type="ARBA" id="ARBA00008857"/>
    </source>
</evidence>
<evidence type="ECO:0000256" key="4">
    <source>
        <dbReference type="ARBA" id="ARBA00023172"/>
    </source>
</evidence>
<dbReference type="PROSITE" id="PS51898">
    <property type="entry name" value="TYR_RECOMBINASE"/>
    <property type="match status" value="1"/>
</dbReference>
<proteinExistence type="inferred from homology"/>
<accession>A0A0B6CV20</accession>
<dbReference type="Proteomes" id="UP000031830">
    <property type="component" value="Chromosome"/>
</dbReference>
<dbReference type="InterPro" id="IPR025166">
    <property type="entry name" value="Integrase_DNA_bind_dom"/>
</dbReference>
<dbReference type="SUPFAM" id="SSF56349">
    <property type="entry name" value="DNA breaking-rejoining enzymes"/>
    <property type="match status" value="1"/>
</dbReference>
<keyword evidence="2" id="KW-0229">DNA integration</keyword>
<dbReference type="Gene3D" id="1.10.150.130">
    <property type="match status" value="1"/>
</dbReference>
<dbReference type="GO" id="GO:0003677">
    <property type="term" value="F:DNA binding"/>
    <property type="evidence" value="ECO:0007669"/>
    <property type="project" value="UniProtKB-KW"/>
</dbReference>
<name>A0A0B6CV20_9GAMM</name>
<dbReference type="PANTHER" id="PTHR30629">
    <property type="entry name" value="PROPHAGE INTEGRASE"/>
    <property type="match status" value="1"/>
</dbReference>
<organism evidence="6 7">
    <name type="scientific">Francisella philomiragia</name>
    <dbReference type="NCBI Taxonomy" id="28110"/>
    <lineage>
        <taxon>Bacteria</taxon>
        <taxon>Pseudomonadati</taxon>
        <taxon>Pseudomonadota</taxon>
        <taxon>Gammaproteobacteria</taxon>
        <taxon>Thiotrichales</taxon>
        <taxon>Francisellaceae</taxon>
        <taxon>Francisella</taxon>
    </lineage>
</organism>
<dbReference type="InterPro" id="IPR010998">
    <property type="entry name" value="Integrase_recombinase_N"/>
</dbReference>
<dbReference type="RefSeq" id="WP_044525556.1">
    <property type="nucleotide sequence ID" value="NZ_CP009440.1"/>
</dbReference>
<evidence type="ECO:0000256" key="3">
    <source>
        <dbReference type="ARBA" id="ARBA00023125"/>
    </source>
</evidence>
<comment type="similarity">
    <text evidence="1">Belongs to the 'phage' integrase family.</text>
</comment>
<dbReference type="InterPro" id="IPR038488">
    <property type="entry name" value="Integrase_DNA-bd_sf"/>
</dbReference>
<keyword evidence="3" id="KW-0238">DNA-binding</keyword>
<evidence type="ECO:0000313" key="7">
    <source>
        <dbReference type="Proteomes" id="UP000031830"/>
    </source>
</evidence>
<evidence type="ECO:0000256" key="2">
    <source>
        <dbReference type="ARBA" id="ARBA00022908"/>
    </source>
</evidence>
<dbReference type="Pfam" id="PF00589">
    <property type="entry name" value="Phage_integrase"/>
    <property type="match status" value="1"/>
</dbReference>
<dbReference type="InterPro" id="IPR013762">
    <property type="entry name" value="Integrase-like_cat_sf"/>
</dbReference>
<keyword evidence="4" id="KW-0233">DNA recombination</keyword>
<dbReference type="Gene3D" id="3.30.160.390">
    <property type="entry name" value="Integrase, DNA-binding domain"/>
    <property type="match status" value="1"/>
</dbReference>
<feature type="domain" description="Tyr recombinase" evidence="5">
    <location>
        <begin position="200"/>
        <end position="374"/>
    </location>
</feature>
<protein>
    <submittedName>
        <fullName evidence="6">Phage integrase family protein</fullName>
    </submittedName>
</protein>
<evidence type="ECO:0000313" key="6">
    <source>
        <dbReference type="EMBL" id="AJI52710.1"/>
    </source>
</evidence>
<dbReference type="GO" id="GO:0015074">
    <property type="term" value="P:DNA integration"/>
    <property type="evidence" value="ECO:0007669"/>
    <property type="project" value="UniProtKB-KW"/>
</dbReference>
<dbReference type="CDD" id="cd00796">
    <property type="entry name" value="INT_Rci_Hp1_C"/>
    <property type="match status" value="1"/>
</dbReference>
<dbReference type="OrthoDB" id="9795573at2"/>
<sequence>MPNIKFTKSELNKIKPSNNIVDYTDPEYKGLVLRVTPSGGKTWRLNYRNKYKVQKRYTIANYNSLTLTQAKLESQRLNGLISQGIDIQTDESQKNNDIFFKEYLYDFYLDWYKDNRKSYKTNNDILTKQLQSIHDIKLKDITPSLVSGILYKYQKEVNISDSRVNRIMACLKGAISKAYEFGYMDNNSLSKLKLKPVSSSKIRYLDKQETQRFLDTLSKQKNILLKGIVTIGYYTGMRRGEIFSLRWSDIDYTTNQIILDSKNTKSGKSRAIPIHSEVKEMLSQFKTTGKSELVFKSPVTGAALDNIKKSWTRFIADAGIENFRFHDLRHNFCSMLVMKGVPIYTVAQLAGHADVKTTQIYAHLSPDVKKSAVDLL</sequence>
<dbReference type="Pfam" id="PF13356">
    <property type="entry name" value="Arm-DNA-bind_3"/>
    <property type="match status" value="1"/>
</dbReference>
<dbReference type="GO" id="GO:0006310">
    <property type="term" value="P:DNA recombination"/>
    <property type="evidence" value="ECO:0007669"/>
    <property type="project" value="UniProtKB-KW"/>
</dbReference>
<dbReference type="InterPro" id="IPR050808">
    <property type="entry name" value="Phage_Integrase"/>
</dbReference>
<dbReference type="PANTHER" id="PTHR30629:SF2">
    <property type="entry name" value="PROPHAGE INTEGRASE INTS-RELATED"/>
    <property type="match status" value="1"/>
</dbReference>
<dbReference type="EMBL" id="CP009440">
    <property type="protein sequence ID" value="AJI52710.1"/>
    <property type="molecule type" value="Genomic_DNA"/>
</dbReference>
<dbReference type="InterPro" id="IPR002104">
    <property type="entry name" value="Integrase_catalytic"/>
</dbReference>